<evidence type="ECO:0000313" key="1">
    <source>
        <dbReference type="EMBL" id="MDJ1168613.1"/>
    </source>
</evidence>
<keyword evidence="2" id="KW-1185">Reference proteome</keyword>
<dbReference type="Proteomes" id="UP001235303">
    <property type="component" value="Unassembled WGS sequence"/>
</dbReference>
<dbReference type="CDD" id="cd16412">
    <property type="entry name" value="dndB"/>
    <property type="match status" value="1"/>
</dbReference>
<dbReference type="InterPro" id="IPR017642">
    <property type="entry name" value="DNA_S_mod_DndB"/>
</dbReference>
<reference evidence="1 2" key="1">
    <citation type="submission" date="2023-01" db="EMBL/GenBank/DDBJ databases">
        <title>Novel diversity within Roseofilum (Cyanobacteria; Desertifilaceae) from marine benthic mats with descriptions of four novel species.</title>
        <authorList>
            <person name="Wang Y."/>
            <person name="Berthold D.E."/>
            <person name="Hu J."/>
            <person name="Lefler F.W."/>
            <person name="Laughinghouse H.D. IV."/>
        </authorList>
    </citation>
    <scope>NUCLEOTIDE SEQUENCE [LARGE SCALE GENOMIC DNA]</scope>
    <source>
        <strain evidence="1 2">BLCC-M154</strain>
    </source>
</reference>
<dbReference type="NCBIfam" id="TIGR03187">
    <property type="entry name" value="DGQHR"/>
    <property type="match status" value="1"/>
</dbReference>
<proteinExistence type="predicted"/>
<comment type="caution">
    <text evidence="1">The sequence shown here is derived from an EMBL/GenBank/DDBJ whole genome shotgun (WGS) entry which is preliminary data.</text>
</comment>
<dbReference type="RefSeq" id="WP_283752375.1">
    <property type="nucleotide sequence ID" value="NZ_JAQOSP010000027.1"/>
</dbReference>
<sequence>MLTAFEYVLPVVRGIQAGCEYYTSMCPLRFLPKLFPVGMGKSDPVLRVGRSPSRSRIKALSRYILDHPQSYVLPGLMVAIDGDTRFEPVSEEGEDWKMGRLYVPMDATFTINDGWHRRMALEWALQERPELGYETIAVCFFLAMGLERSQQMFYDLNRYGMRVDPGLGWLYNHRERGEGWVFHVIKEVEGLRKLTEMERSRLGAKSGKLFTLSGVYPAIAQMLEQGVTVAEAVLFWRGVWEVMGVWRSVLTGELMAWDARERYVCCQAIAFWGLADVGVAVLSLYPESWENCLQGLARVDWSVANPVWQDSIMIKGRFPVSAATRVWMQEYLMGFLET</sequence>
<protein>
    <submittedName>
        <fullName evidence="1">DNA sulfur modification protein DndB</fullName>
    </submittedName>
</protein>
<accession>A0ABT7ANY6</accession>
<gene>
    <name evidence="1" type="ORF">PMG71_04150</name>
</gene>
<dbReference type="EMBL" id="JAQOSP010000027">
    <property type="protein sequence ID" value="MDJ1168613.1"/>
    <property type="molecule type" value="Genomic_DNA"/>
</dbReference>
<dbReference type="InterPro" id="IPR017601">
    <property type="entry name" value="DGQHR-contain_dom"/>
</dbReference>
<dbReference type="Pfam" id="PF14072">
    <property type="entry name" value="DndB"/>
    <property type="match status" value="1"/>
</dbReference>
<organism evidence="1 2">
    <name type="scientific">Roseofilum acuticapitatum BLCC-M154</name>
    <dbReference type="NCBI Taxonomy" id="3022444"/>
    <lineage>
        <taxon>Bacteria</taxon>
        <taxon>Bacillati</taxon>
        <taxon>Cyanobacteriota</taxon>
        <taxon>Cyanophyceae</taxon>
        <taxon>Desertifilales</taxon>
        <taxon>Desertifilaceae</taxon>
        <taxon>Roseofilum</taxon>
        <taxon>Roseofilum acuticapitatum</taxon>
    </lineage>
</organism>
<name>A0ABT7ANY6_9CYAN</name>
<evidence type="ECO:0000313" key="2">
    <source>
        <dbReference type="Proteomes" id="UP001235303"/>
    </source>
</evidence>